<evidence type="ECO:0000256" key="10">
    <source>
        <dbReference type="ARBA" id="ARBA00048975"/>
    </source>
</evidence>
<keyword evidence="7 11" id="KW-0328">Glycosyltransferase</keyword>
<comment type="caution">
    <text evidence="12">The sequence shown here is derived from an EMBL/GenBank/DDBJ whole genome shotgun (WGS) entry which is preliminary data.</text>
</comment>
<sequence length="387" mass="42674">MNHMANEKEITIGIVAGELSGDILGAGLIHALREHYPNARFIGIAGPKMLAAGCETLFDMEELAVMGLVEVLGRLPRLLKIRKQLVEHFIAHKPDIYIGIDAPDFNLRVEKPLKAAGIKTVQYVSPSVWAWRQKRIFKIAEATNLVLSLLPFEKAFYDKHEVPCTFVGHTLADEIPLDVDVSAARAQLGLKDSDTVLALLPGSRGSEVSQLSETYLLTAKALADKIPNLKILVPLVNEKRKAQFQAIQAQVAPELRTILLDGQSSLAMTAATAVLLASGTATLEAMLYKKPMVVGYKLKPLSYWIFNTFFTFNIKHFSLPNLLADEALVEEFLQQDCNPDALTDALLPLLKGDNSALIQRFYDIHQNIRRDASKQAAQAVVELIDAN</sequence>
<evidence type="ECO:0000256" key="6">
    <source>
        <dbReference type="ARBA" id="ARBA00022556"/>
    </source>
</evidence>
<evidence type="ECO:0000256" key="3">
    <source>
        <dbReference type="ARBA" id="ARBA00012687"/>
    </source>
</evidence>
<dbReference type="PANTHER" id="PTHR30372:SF4">
    <property type="entry name" value="LIPID-A-DISACCHARIDE SYNTHASE, MITOCHONDRIAL-RELATED"/>
    <property type="match status" value="1"/>
</dbReference>
<evidence type="ECO:0000256" key="7">
    <source>
        <dbReference type="ARBA" id="ARBA00022676"/>
    </source>
</evidence>
<protein>
    <recommendedName>
        <fullName evidence="4 11">Lipid-A-disaccharide synthase</fullName>
        <ecNumber evidence="3 11">2.4.1.182</ecNumber>
    </recommendedName>
</protein>
<keyword evidence="13" id="KW-1185">Reference proteome</keyword>
<keyword evidence="5 11" id="KW-0444">Lipid biosynthesis</keyword>
<dbReference type="GO" id="GO:0005543">
    <property type="term" value="F:phospholipid binding"/>
    <property type="evidence" value="ECO:0007669"/>
    <property type="project" value="TreeGrafter"/>
</dbReference>
<dbReference type="EMBL" id="JXYA01000009">
    <property type="protein sequence ID" value="KJZ11687.1"/>
    <property type="molecule type" value="Genomic_DNA"/>
</dbReference>
<evidence type="ECO:0000256" key="8">
    <source>
        <dbReference type="ARBA" id="ARBA00022679"/>
    </source>
</evidence>
<dbReference type="Proteomes" id="UP000033452">
    <property type="component" value="Unassembled WGS sequence"/>
</dbReference>
<comment type="catalytic activity">
    <reaction evidence="10 11">
        <text>a lipid X + a UDP-2-N,3-O-bis[(3R)-3-hydroxyacyl]-alpha-D-glucosamine = a lipid A disaccharide + UDP + H(+)</text>
        <dbReference type="Rhea" id="RHEA:67828"/>
        <dbReference type="ChEBI" id="CHEBI:15378"/>
        <dbReference type="ChEBI" id="CHEBI:58223"/>
        <dbReference type="ChEBI" id="CHEBI:137748"/>
        <dbReference type="ChEBI" id="CHEBI:176338"/>
        <dbReference type="ChEBI" id="CHEBI:176343"/>
        <dbReference type="EC" id="2.4.1.182"/>
    </reaction>
</comment>
<keyword evidence="8 11" id="KW-0808">Transferase</keyword>
<dbReference type="GO" id="GO:0016020">
    <property type="term" value="C:membrane"/>
    <property type="evidence" value="ECO:0007669"/>
    <property type="project" value="GOC"/>
</dbReference>
<proteinExistence type="inferred from homology"/>
<dbReference type="EC" id="2.4.1.182" evidence="3 11"/>
<name>A0A0F4QYM1_9GAMM</name>
<keyword evidence="9 11" id="KW-0443">Lipid metabolism</keyword>
<evidence type="ECO:0000313" key="13">
    <source>
        <dbReference type="Proteomes" id="UP000033452"/>
    </source>
</evidence>
<reference evidence="12 13" key="1">
    <citation type="journal article" date="2015" name="BMC Genomics">
        <title>Genome mining reveals unlocked bioactive potential of marine Gram-negative bacteria.</title>
        <authorList>
            <person name="Machado H."/>
            <person name="Sonnenschein E.C."/>
            <person name="Melchiorsen J."/>
            <person name="Gram L."/>
        </authorList>
    </citation>
    <scope>NUCLEOTIDE SEQUENCE [LARGE SCALE GENOMIC DNA]</scope>
    <source>
        <strain evidence="12 13">S2471</strain>
    </source>
</reference>
<dbReference type="InterPro" id="IPR003835">
    <property type="entry name" value="Glyco_trans_19"/>
</dbReference>
<accession>A0A0F4QYM1</accession>
<organism evidence="12 13">
    <name type="scientific">Pseudoalteromonas rubra</name>
    <dbReference type="NCBI Taxonomy" id="43658"/>
    <lineage>
        <taxon>Bacteria</taxon>
        <taxon>Pseudomonadati</taxon>
        <taxon>Pseudomonadota</taxon>
        <taxon>Gammaproteobacteria</taxon>
        <taxon>Alteromonadales</taxon>
        <taxon>Pseudoalteromonadaceae</taxon>
        <taxon>Pseudoalteromonas</taxon>
    </lineage>
</organism>
<evidence type="ECO:0000256" key="11">
    <source>
        <dbReference type="HAMAP-Rule" id="MF_00392"/>
    </source>
</evidence>
<dbReference type="NCBIfam" id="TIGR00215">
    <property type="entry name" value="lpxB"/>
    <property type="match status" value="1"/>
</dbReference>
<dbReference type="PATRIC" id="fig|43658.5.peg.1029"/>
<dbReference type="HAMAP" id="MF_00392">
    <property type="entry name" value="LpxB"/>
    <property type="match status" value="1"/>
</dbReference>
<keyword evidence="6 11" id="KW-0441">Lipid A biosynthesis</keyword>
<dbReference type="AlphaFoldDB" id="A0A0F4QYM1"/>
<evidence type="ECO:0000256" key="9">
    <source>
        <dbReference type="ARBA" id="ARBA00023098"/>
    </source>
</evidence>
<dbReference type="PANTHER" id="PTHR30372">
    <property type="entry name" value="LIPID-A-DISACCHARIDE SYNTHASE"/>
    <property type="match status" value="1"/>
</dbReference>
<dbReference type="Pfam" id="PF02684">
    <property type="entry name" value="LpxB"/>
    <property type="match status" value="1"/>
</dbReference>
<dbReference type="GO" id="GO:0008915">
    <property type="term" value="F:lipid-A-disaccharide synthase activity"/>
    <property type="evidence" value="ECO:0007669"/>
    <property type="project" value="UniProtKB-UniRule"/>
</dbReference>
<evidence type="ECO:0000313" key="12">
    <source>
        <dbReference type="EMBL" id="KJZ11687.1"/>
    </source>
</evidence>
<evidence type="ECO:0000256" key="1">
    <source>
        <dbReference type="ARBA" id="ARBA00002056"/>
    </source>
</evidence>
<gene>
    <name evidence="11 12" type="primary">lpxB</name>
    <name evidence="12" type="ORF">TW77_04935</name>
</gene>
<evidence type="ECO:0000256" key="4">
    <source>
        <dbReference type="ARBA" id="ARBA00020902"/>
    </source>
</evidence>
<comment type="pathway">
    <text evidence="11">Bacterial outer membrane biogenesis; LPS lipid A biosynthesis.</text>
</comment>
<dbReference type="UniPathway" id="UPA00973"/>
<dbReference type="SUPFAM" id="SSF53756">
    <property type="entry name" value="UDP-Glycosyltransferase/glycogen phosphorylase"/>
    <property type="match status" value="1"/>
</dbReference>
<evidence type="ECO:0000256" key="2">
    <source>
        <dbReference type="ARBA" id="ARBA00007868"/>
    </source>
</evidence>
<comment type="function">
    <text evidence="1 11">Condensation of UDP-2,3-diacylglucosamine and 2,3-diacylglucosamine-1-phosphate to form lipid A disaccharide, a precursor of lipid A, a phosphorylated glycolipid that anchors the lipopolysaccharide to the outer membrane of the cell.</text>
</comment>
<evidence type="ECO:0000256" key="5">
    <source>
        <dbReference type="ARBA" id="ARBA00022516"/>
    </source>
</evidence>
<comment type="similarity">
    <text evidence="2 11">Belongs to the LpxB family.</text>
</comment>
<dbReference type="GO" id="GO:0009245">
    <property type="term" value="P:lipid A biosynthetic process"/>
    <property type="evidence" value="ECO:0007669"/>
    <property type="project" value="UniProtKB-UniRule"/>
</dbReference>
<dbReference type="OrthoDB" id="9801642at2"/>